<dbReference type="InterPro" id="IPR043129">
    <property type="entry name" value="ATPase_NBD"/>
</dbReference>
<dbReference type="AlphaFoldDB" id="A0AAX4HBZ8"/>
<keyword evidence="3" id="KW-1185">Reference proteome</keyword>
<dbReference type="PANTHER" id="PTHR11937">
    <property type="entry name" value="ACTIN"/>
    <property type="match status" value="1"/>
</dbReference>
<dbReference type="EMBL" id="CP138897">
    <property type="protein sequence ID" value="WPK25970.1"/>
    <property type="molecule type" value="Genomic_DNA"/>
</dbReference>
<proteinExistence type="inferred from homology"/>
<organism evidence="2 3">
    <name type="scientific">Australozyma saopauloensis</name>
    <dbReference type="NCBI Taxonomy" id="291208"/>
    <lineage>
        <taxon>Eukaryota</taxon>
        <taxon>Fungi</taxon>
        <taxon>Dikarya</taxon>
        <taxon>Ascomycota</taxon>
        <taxon>Saccharomycotina</taxon>
        <taxon>Pichiomycetes</taxon>
        <taxon>Metschnikowiaceae</taxon>
        <taxon>Australozyma</taxon>
    </lineage>
</organism>
<dbReference type="Proteomes" id="UP001338582">
    <property type="component" value="Chromosome 4"/>
</dbReference>
<evidence type="ECO:0000256" key="1">
    <source>
        <dbReference type="RuleBase" id="RU000487"/>
    </source>
</evidence>
<dbReference type="InterPro" id="IPR004000">
    <property type="entry name" value="Actin"/>
</dbReference>
<dbReference type="Pfam" id="PF00022">
    <property type="entry name" value="Actin"/>
    <property type="match status" value="1"/>
</dbReference>
<protein>
    <submittedName>
        <fullName evidence="2">Uncharacterized protein</fullName>
    </submittedName>
</protein>
<dbReference type="Gene3D" id="3.90.640.10">
    <property type="entry name" value="Actin, Chain A, domain 4"/>
    <property type="match status" value="1"/>
</dbReference>
<evidence type="ECO:0000313" key="2">
    <source>
        <dbReference type="EMBL" id="WPK25970.1"/>
    </source>
</evidence>
<dbReference type="GeneID" id="88174376"/>
<dbReference type="SMART" id="SM00268">
    <property type="entry name" value="ACTIN"/>
    <property type="match status" value="1"/>
</dbReference>
<sequence length="462" mass="50726">MATLLPAVVIDNGSSSTRAGLALEELPSLVYSSNYIVDKNGKVVVGDSEIAKNSESEVMTLVEDGVIYNTDNIIHNWNYAYDNLDGGNGLVASDHPLMITEPVWNSNKTRGELAQIAFEQLQVPIFSIVKSPLAQLYYMGRSSGVVVDVGGSVTSVTPILDGIIQQKSSFHTKYAGDFLSLHTLRSLEAKMGYQPLQLDYARLLPKKLGICESSDSFKLYYVNSNVLLHFKQTMLYVNEPQHGTSGAYYAHHQHQHPALYQLPDATHVAYTALELNPLSEPIFVPHMYKLPGINIPEPSVEKAGTHGLSNLVLFALKNLEATFMSSVTNESQSATANNRFNEILRLIFSNFLITGGGSMVPGLSERLCGELTRLAPLVFPKYPTTASYKLNINVLKNAISGEFNDSLDRKFGSWLGAANLASMLKASPLDDSGASNVALDNWFVSKANYEELGQDYIVERFK</sequence>
<dbReference type="Gene3D" id="3.30.420.40">
    <property type="match status" value="2"/>
</dbReference>
<dbReference type="KEGG" id="asau:88174376"/>
<dbReference type="SUPFAM" id="SSF53067">
    <property type="entry name" value="Actin-like ATPase domain"/>
    <property type="match status" value="2"/>
</dbReference>
<accession>A0AAX4HBZ8</accession>
<gene>
    <name evidence="2" type="ORF">PUMCH_003312</name>
</gene>
<name>A0AAX4HBZ8_9ASCO</name>
<evidence type="ECO:0000313" key="3">
    <source>
        <dbReference type="Proteomes" id="UP001338582"/>
    </source>
</evidence>
<dbReference type="RefSeq" id="XP_062878352.1">
    <property type="nucleotide sequence ID" value="XM_063022282.1"/>
</dbReference>
<reference evidence="2 3" key="1">
    <citation type="submission" date="2023-10" db="EMBL/GenBank/DDBJ databases">
        <title>Draft Genome Sequence of Candida saopaulonensis from a very Premature Infant with Sepsis.</title>
        <authorList>
            <person name="Ning Y."/>
            <person name="Dai R."/>
            <person name="Xiao M."/>
            <person name="Xu Y."/>
            <person name="Yan Q."/>
            <person name="Zhang L."/>
        </authorList>
    </citation>
    <scope>NUCLEOTIDE SEQUENCE [LARGE SCALE GENOMIC DNA]</scope>
    <source>
        <strain evidence="2 3">19XY460</strain>
    </source>
</reference>
<comment type="similarity">
    <text evidence="1">Belongs to the actin family.</text>
</comment>